<dbReference type="InterPro" id="IPR004808">
    <property type="entry name" value="AP_endonuc_1"/>
</dbReference>
<feature type="active site" evidence="8">
    <location>
        <position position="182"/>
    </location>
</feature>
<feature type="binding site" evidence="9">
    <location>
        <position position="221"/>
    </location>
    <ligand>
        <name>Mg(2+)</name>
        <dbReference type="ChEBI" id="CHEBI:18420"/>
        <label>1</label>
    </ligand>
</feature>
<evidence type="ECO:0000256" key="12">
    <source>
        <dbReference type="SAM" id="MobiDB-lite"/>
    </source>
</evidence>
<dbReference type="Gene3D" id="3.60.10.10">
    <property type="entry name" value="Endonuclease/exonuclease/phosphatase"/>
    <property type="match status" value="1"/>
</dbReference>
<evidence type="ECO:0000256" key="2">
    <source>
        <dbReference type="ARBA" id="ARBA00001936"/>
    </source>
</evidence>
<feature type="domain" description="Endonuclease/exonuclease/phosphatase" evidence="13">
    <location>
        <begin position="79"/>
        <end position="319"/>
    </location>
</feature>
<feature type="binding site" evidence="9">
    <location>
        <position position="81"/>
    </location>
    <ligand>
        <name>Mg(2+)</name>
        <dbReference type="ChEBI" id="CHEBI:18420"/>
        <label>1</label>
    </ligand>
</feature>
<feature type="active site" description="Proton donor/acceptor" evidence="8">
    <location>
        <position position="221"/>
    </location>
</feature>
<feature type="binding site" evidence="9">
    <location>
        <position position="109"/>
    </location>
    <ligand>
        <name>Mg(2+)</name>
        <dbReference type="ChEBI" id="CHEBI:18420"/>
        <label>1</label>
    </ligand>
</feature>
<dbReference type="PROSITE" id="PS00726">
    <property type="entry name" value="AP_NUCLEASE_F1_1"/>
    <property type="match status" value="1"/>
</dbReference>
<evidence type="ECO:0000256" key="6">
    <source>
        <dbReference type="ARBA" id="ARBA00022801"/>
    </source>
</evidence>
<proteinExistence type="inferred from homology"/>
<dbReference type="EC" id="3.1.11.2" evidence="4"/>
<keyword evidence="11" id="KW-0234">DNA repair</keyword>
<dbReference type="InParanoid" id="A0A139WGC4"/>
<feature type="active site" description="Proton acceptor" evidence="8">
    <location>
        <position position="319"/>
    </location>
</feature>
<dbReference type="PANTHER" id="PTHR22748">
    <property type="entry name" value="AP ENDONUCLEASE"/>
    <property type="match status" value="1"/>
</dbReference>
<dbReference type="GO" id="GO:0006284">
    <property type="term" value="P:base-excision repair"/>
    <property type="evidence" value="ECO:0000318"/>
    <property type="project" value="GO_Central"/>
</dbReference>
<reference evidence="14 15" key="1">
    <citation type="journal article" date="2008" name="Nature">
        <title>The genome of the model beetle and pest Tribolium castaneum.</title>
        <authorList>
            <consortium name="Tribolium Genome Sequencing Consortium"/>
            <person name="Richards S."/>
            <person name="Gibbs R.A."/>
            <person name="Weinstock G.M."/>
            <person name="Brown S.J."/>
            <person name="Denell R."/>
            <person name="Beeman R.W."/>
            <person name="Gibbs R."/>
            <person name="Beeman R.W."/>
            <person name="Brown S.J."/>
            <person name="Bucher G."/>
            <person name="Friedrich M."/>
            <person name="Grimmelikhuijzen C.J."/>
            <person name="Klingler M."/>
            <person name="Lorenzen M."/>
            <person name="Richards S."/>
            <person name="Roth S."/>
            <person name="Schroder R."/>
            <person name="Tautz D."/>
            <person name="Zdobnov E.M."/>
            <person name="Muzny D."/>
            <person name="Gibbs R.A."/>
            <person name="Weinstock G.M."/>
            <person name="Attaway T."/>
            <person name="Bell S."/>
            <person name="Buhay C.J."/>
            <person name="Chandrabose M.N."/>
            <person name="Chavez D."/>
            <person name="Clerk-Blankenburg K.P."/>
            <person name="Cree A."/>
            <person name="Dao M."/>
            <person name="Davis C."/>
            <person name="Chacko J."/>
            <person name="Dinh H."/>
            <person name="Dugan-Rocha S."/>
            <person name="Fowler G."/>
            <person name="Garner T.T."/>
            <person name="Garnes J."/>
            <person name="Gnirke A."/>
            <person name="Hawes A."/>
            <person name="Hernandez J."/>
            <person name="Hines S."/>
            <person name="Holder M."/>
            <person name="Hume J."/>
            <person name="Jhangiani S.N."/>
            <person name="Joshi V."/>
            <person name="Khan Z.M."/>
            <person name="Jackson L."/>
            <person name="Kovar C."/>
            <person name="Kowis A."/>
            <person name="Lee S."/>
            <person name="Lewis L.R."/>
            <person name="Margolis J."/>
            <person name="Morgan M."/>
            <person name="Nazareth L.V."/>
            <person name="Nguyen N."/>
            <person name="Okwuonu G."/>
            <person name="Parker D."/>
            <person name="Richards S."/>
            <person name="Ruiz S.J."/>
            <person name="Santibanez J."/>
            <person name="Savard J."/>
            <person name="Scherer S.E."/>
            <person name="Schneider B."/>
            <person name="Sodergren E."/>
            <person name="Tautz D."/>
            <person name="Vattahil S."/>
            <person name="Villasana D."/>
            <person name="White C.S."/>
            <person name="Wright R."/>
            <person name="Park Y."/>
            <person name="Beeman R.W."/>
            <person name="Lord J."/>
            <person name="Oppert B."/>
            <person name="Lorenzen M."/>
            <person name="Brown S."/>
            <person name="Wang L."/>
            <person name="Savard J."/>
            <person name="Tautz D."/>
            <person name="Richards S."/>
            <person name="Weinstock G."/>
            <person name="Gibbs R.A."/>
            <person name="Liu Y."/>
            <person name="Worley K."/>
            <person name="Weinstock G."/>
            <person name="Elsik C.G."/>
            <person name="Reese J.T."/>
            <person name="Elhaik E."/>
            <person name="Landan G."/>
            <person name="Graur D."/>
            <person name="Arensburger P."/>
            <person name="Atkinson P."/>
            <person name="Beeman R.W."/>
            <person name="Beidler J."/>
            <person name="Brown S.J."/>
            <person name="Demuth J.P."/>
            <person name="Drury D.W."/>
            <person name="Du Y.Z."/>
            <person name="Fujiwara H."/>
            <person name="Lorenzen M."/>
            <person name="Maselli V."/>
            <person name="Osanai M."/>
            <person name="Park Y."/>
            <person name="Robertson H.M."/>
            <person name="Tu Z."/>
            <person name="Wang J.J."/>
            <person name="Wang S."/>
            <person name="Richards S."/>
            <person name="Song H."/>
            <person name="Zhang L."/>
            <person name="Sodergren E."/>
            <person name="Werner D."/>
            <person name="Stanke M."/>
            <person name="Morgenstern B."/>
            <person name="Solovyev V."/>
            <person name="Kosarev P."/>
            <person name="Brown G."/>
            <person name="Chen H.C."/>
            <person name="Ermolaeva O."/>
            <person name="Hlavina W."/>
            <person name="Kapustin Y."/>
            <person name="Kiryutin B."/>
            <person name="Kitts P."/>
            <person name="Maglott D."/>
            <person name="Pruitt K."/>
            <person name="Sapojnikov V."/>
            <person name="Souvorov A."/>
            <person name="Mackey A.J."/>
            <person name="Waterhouse R.M."/>
            <person name="Wyder S."/>
            <person name="Zdobnov E.M."/>
            <person name="Zdobnov E.M."/>
            <person name="Wyder S."/>
            <person name="Kriventseva E.V."/>
            <person name="Kadowaki T."/>
            <person name="Bork P."/>
            <person name="Aranda M."/>
            <person name="Bao R."/>
            <person name="Beermann A."/>
            <person name="Berns N."/>
            <person name="Bolognesi R."/>
            <person name="Bonneton F."/>
            <person name="Bopp D."/>
            <person name="Brown S.J."/>
            <person name="Bucher G."/>
            <person name="Butts T."/>
            <person name="Chaumot A."/>
            <person name="Denell R.E."/>
            <person name="Ferrier D.E."/>
            <person name="Friedrich M."/>
            <person name="Gordon C.M."/>
            <person name="Jindra M."/>
            <person name="Klingler M."/>
            <person name="Lan Q."/>
            <person name="Lattorff H.M."/>
            <person name="Laudet V."/>
            <person name="von Levetsow C."/>
            <person name="Liu Z."/>
            <person name="Lutz R."/>
            <person name="Lynch J.A."/>
            <person name="da Fonseca R.N."/>
            <person name="Posnien N."/>
            <person name="Reuter R."/>
            <person name="Roth S."/>
            <person name="Savard J."/>
            <person name="Schinko J.B."/>
            <person name="Schmitt C."/>
            <person name="Schoppmeier M."/>
            <person name="Schroder R."/>
            <person name="Shippy T.D."/>
            <person name="Simonnet F."/>
            <person name="Marques-Souza H."/>
            <person name="Tautz D."/>
            <person name="Tomoyasu Y."/>
            <person name="Trauner J."/>
            <person name="Van der Zee M."/>
            <person name="Vervoort M."/>
            <person name="Wittkopp N."/>
            <person name="Wimmer E.A."/>
            <person name="Yang X."/>
            <person name="Jones A.K."/>
            <person name="Sattelle D.B."/>
            <person name="Ebert P.R."/>
            <person name="Nelson D."/>
            <person name="Scott J.G."/>
            <person name="Beeman R.W."/>
            <person name="Muthukrishnan S."/>
            <person name="Kramer K.J."/>
            <person name="Arakane Y."/>
            <person name="Beeman R.W."/>
            <person name="Zhu Q."/>
            <person name="Hogenkamp D."/>
            <person name="Dixit R."/>
            <person name="Oppert B."/>
            <person name="Jiang H."/>
            <person name="Zou Z."/>
            <person name="Marshall J."/>
            <person name="Elpidina E."/>
            <person name="Vinokurov K."/>
            <person name="Oppert C."/>
            <person name="Zou Z."/>
            <person name="Evans J."/>
            <person name="Lu Z."/>
            <person name="Zhao P."/>
            <person name="Sumathipala N."/>
            <person name="Altincicek B."/>
            <person name="Vilcinskas A."/>
            <person name="Williams M."/>
            <person name="Hultmark D."/>
            <person name="Hetru C."/>
            <person name="Jiang H."/>
            <person name="Grimmelikhuijzen C.J."/>
            <person name="Hauser F."/>
            <person name="Cazzamali G."/>
            <person name="Williamson M."/>
            <person name="Park Y."/>
            <person name="Li B."/>
            <person name="Tanaka Y."/>
            <person name="Predel R."/>
            <person name="Neupert S."/>
            <person name="Schachtner J."/>
            <person name="Verleyen P."/>
            <person name="Raible F."/>
            <person name="Bork P."/>
            <person name="Friedrich M."/>
            <person name="Walden K.K."/>
            <person name="Robertson H.M."/>
            <person name="Angeli S."/>
            <person name="Foret S."/>
            <person name="Bucher G."/>
            <person name="Schuetz S."/>
            <person name="Maleszka R."/>
            <person name="Wimmer E.A."/>
            <person name="Beeman R.W."/>
            <person name="Lorenzen M."/>
            <person name="Tomoyasu Y."/>
            <person name="Miller S.C."/>
            <person name="Grossmann D."/>
            <person name="Bucher G."/>
        </authorList>
    </citation>
    <scope>NUCLEOTIDE SEQUENCE [LARGE SCALE GENOMIC DNA]</scope>
    <source>
        <strain evidence="14 15">Georgia GA2</strain>
    </source>
</reference>
<evidence type="ECO:0000256" key="3">
    <source>
        <dbReference type="ARBA" id="ARBA00007092"/>
    </source>
</evidence>
<feature type="binding site" evidence="9">
    <location>
        <position position="318"/>
    </location>
    <ligand>
        <name>Mg(2+)</name>
        <dbReference type="ChEBI" id="CHEBI:18420"/>
        <label>1</label>
    </ligand>
</feature>
<dbReference type="InterPro" id="IPR020848">
    <property type="entry name" value="AP_endonuclease_F1_CS"/>
</dbReference>
<dbReference type="eggNOG" id="KOG1294">
    <property type="taxonomic scope" value="Eukaryota"/>
</dbReference>
<dbReference type="InterPro" id="IPR005135">
    <property type="entry name" value="Endo/exonuclease/phosphatase"/>
</dbReference>
<keyword evidence="6" id="KW-0378">Hydrolase</keyword>
<gene>
    <name evidence="14" type="primary">AUGUSTUS-3.0.2_33509</name>
    <name evidence="14" type="ORF">TcasGA2_TC033509</name>
</gene>
<evidence type="ECO:0000259" key="13">
    <source>
        <dbReference type="Pfam" id="PF03372"/>
    </source>
</evidence>
<evidence type="ECO:0000313" key="14">
    <source>
        <dbReference type="EMBL" id="KYB26857.1"/>
    </source>
</evidence>
<dbReference type="STRING" id="7070.A0A139WGC4"/>
<dbReference type="PANTHER" id="PTHR22748:SF6">
    <property type="entry name" value="DNA-(APURINIC OR APYRIMIDINIC SITE) ENDONUCLEASE"/>
    <property type="match status" value="1"/>
</dbReference>
<accession>A0A139WGC4</accession>
<feature type="compositionally biased region" description="Basic and acidic residues" evidence="12">
    <location>
        <begin position="11"/>
        <end position="28"/>
    </location>
</feature>
<dbReference type="PROSITE" id="PS00728">
    <property type="entry name" value="AP_NUCLEASE_F1_3"/>
    <property type="match status" value="1"/>
</dbReference>
<feature type="site" description="Interaction with DNA substrate" evidence="10">
    <location>
        <position position="319"/>
    </location>
</feature>
<evidence type="ECO:0000256" key="8">
    <source>
        <dbReference type="PIRSR" id="PIRSR604808-1"/>
    </source>
</evidence>
<feature type="binding site" evidence="9">
    <location>
        <position position="319"/>
    </location>
    <ligand>
        <name>Mg(2+)</name>
        <dbReference type="ChEBI" id="CHEBI:18420"/>
        <label>1</label>
    </ligand>
</feature>
<comment type="cofactor">
    <cofactor evidence="2">
        <name>Mn(2+)</name>
        <dbReference type="ChEBI" id="CHEBI:29035"/>
    </cofactor>
</comment>
<name>A0A139WGC4_TRICA</name>
<dbReference type="NCBIfam" id="TIGR00195">
    <property type="entry name" value="exoDNase_III"/>
    <property type="match status" value="1"/>
</dbReference>
<dbReference type="GO" id="GO:0003677">
    <property type="term" value="F:DNA binding"/>
    <property type="evidence" value="ECO:0007669"/>
    <property type="project" value="InterPro"/>
</dbReference>
<dbReference type="OMA" id="YEVAHVG"/>
<sequence length="328" mass="37471">MLKFSVGKTAKKADSGNKEETQVEEAKKPQTRTGLATKREFVQSTKGPKNSTVTNWENINFKCTTKSPKGKAPNFHITTWNVDGLRSWLKKGCLDILKYDKPDILCIQETKCAVYKLPEEVKTIEGYETLWCCSDKDGYAGVGIMVKDKPLNVIYGIDSKEHDTEGRCITVEYETFFVVNVYVPHAGRNLVTLPKRLDWNEQFEKFIKNLDSQKPVIICGDMNVAHKEIDLANPKTNTNSAGFSVEERDGMTAFLGNGYVDIYRHLYPEKEKAYTFWIYMRNARPNNVGWRLDYFLVSQRFVDNVCDNIIHSDVMGSDHCPLSLHIQI</sequence>
<evidence type="ECO:0000256" key="4">
    <source>
        <dbReference type="ARBA" id="ARBA00012115"/>
    </source>
</evidence>
<comment type="catalytic activity">
    <reaction evidence="1">
        <text>Exonucleolytic cleavage in the 3'- to 5'-direction to yield nucleoside 5'-phosphates.</text>
        <dbReference type="EC" id="3.1.11.2"/>
    </reaction>
</comment>
<feature type="site" description="Transition state stabilizer" evidence="10">
    <location>
        <position position="223"/>
    </location>
</feature>
<keyword evidence="9" id="KW-0464">Manganese</keyword>
<dbReference type="SUPFAM" id="SSF56219">
    <property type="entry name" value="DNase I-like"/>
    <property type="match status" value="1"/>
</dbReference>
<keyword evidence="11" id="KW-0227">DNA damage</keyword>
<keyword evidence="5 9" id="KW-0479">Metal-binding</keyword>
<dbReference type="GO" id="GO:0003906">
    <property type="term" value="F:DNA-(apurinic or apyrimidinic site) endonuclease activity"/>
    <property type="evidence" value="ECO:0000318"/>
    <property type="project" value="GO_Central"/>
</dbReference>
<dbReference type="GO" id="GO:0005634">
    <property type="term" value="C:nucleus"/>
    <property type="evidence" value="ECO:0000318"/>
    <property type="project" value="GO_Central"/>
</dbReference>
<reference evidence="14 15" key="2">
    <citation type="journal article" date="2010" name="Nucleic Acids Res.">
        <title>BeetleBase in 2010: revisions to provide comprehensive genomic information for Tribolium castaneum.</title>
        <authorList>
            <person name="Kim H.S."/>
            <person name="Murphy T."/>
            <person name="Xia J."/>
            <person name="Caragea D."/>
            <person name="Park Y."/>
            <person name="Beeman R.W."/>
            <person name="Lorenzen M.D."/>
            <person name="Butcher S."/>
            <person name="Manak J.R."/>
            <person name="Brown S.J."/>
        </authorList>
    </citation>
    <scope>GENOME REANNOTATION</scope>
    <source>
        <strain evidence="14 15">Georgia GA2</strain>
    </source>
</reference>
<dbReference type="GO" id="GO:0046872">
    <property type="term" value="F:metal ion binding"/>
    <property type="evidence" value="ECO:0007669"/>
    <property type="project" value="UniProtKB-KW"/>
</dbReference>
<dbReference type="InterPro" id="IPR020847">
    <property type="entry name" value="AP_endonuclease_F1_BS"/>
</dbReference>
<protein>
    <recommendedName>
        <fullName evidence="4">exodeoxyribonuclease III</fullName>
        <ecNumber evidence="4">3.1.11.2</ecNumber>
    </recommendedName>
</protein>
<dbReference type="GO" id="GO:0008081">
    <property type="term" value="F:phosphoric diester hydrolase activity"/>
    <property type="evidence" value="ECO:0000318"/>
    <property type="project" value="GO_Central"/>
</dbReference>
<dbReference type="InterPro" id="IPR036691">
    <property type="entry name" value="Endo/exonu/phosph_ase_sf"/>
</dbReference>
<evidence type="ECO:0000256" key="10">
    <source>
        <dbReference type="PIRSR" id="PIRSR604808-3"/>
    </source>
</evidence>
<evidence type="ECO:0000256" key="1">
    <source>
        <dbReference type="ARBA" id="ARBA00000493"/>
    </source>
</evidence>
<dbReference type="Proteomes" id="UP000007266">
    <property type="component" value="Linkage group 7"/>
</dbReference>
<dbReference type="Pfam" id="PF03372">
    <property type="entry name" value="Exo_endo_phos"/>
    <property type="match status" value="1"/>
</dbReference>
<evidence type="ECO:0000256" key="11">
    <source>
        <dbReference type="RuleBase" id="RU362131"/>
    </source>
</evidence>
<comment type="similarity">
    <text evidence="3 11">Belongs to the DNA repair enzymes AP/ExoA family.</text>
</comment>
<feature type="binding site" evidence="9">
    <location>
        <position position="223"/>
    </location>
    <ligand>
        <name>Mg(2+)</name>
        <dbReference type="ChEBI" id="CHEBI:18420"/>
        <label>1</label>
    </ligand>
</feature>
<dbReference type="EMBL" id="KQ971350">
    <property type="protein sequence ID" value="KYB26857.1"/>
    <property type="molecule type" value="Genomic_DNA"/>
</dbReference>
<dbReference type="PROSITE" id="PS51435">
    <property type="entry name" value="AP_NUCLEASE_F1_4"/>
    <property type="match status" value="1"/>
</dbReference>
<dbReference type="AlphaFoldDB" id="A0A139WGC4"/>
<keyword evidence="15" id="KW-1185">Reference proteome</keyword>
<dbReference type="GO" id="GO:0008311">
    <property type="term" value="F:double-stranded DNA 3'-5' DNA exonuclease activity"/>
    <property type="evidence" value="ECO:0000318"/>
    <property type="project" value="GO_Central"/>
</dbReference>
<evidence type="ECO:0000313" key="15">
    <source>
        <dbReference type="Proteomes" id="UP000007266"/>
    </source>
</evidence>
<dbReference type="FunFam" id="3.60.10.10:FF:000041">
    <property type="entry name" value="DNA-(apurinic or apyrimidinic site) lyase"/>
    <property type="match status" value="1"/>
</dbReference>
<evidence type="ECO:0000256" key="9">
    <source>
        <dbReference type="PIRSR" id="PIRSR604808-2"/>
    </source>
</evidence>
<organism evidence="14 15">
    <name type="scientific">Tribolium castaneum</name>
    <name type="common">Red flour beetle</name>
    <dbReference type="NCBI Taxonomy" id="7070"/>
    <lineage>
        <taxon>Eukaryota</taxon>
        <taxon>Metazoa</taxon>
        <taxon>Ecdysozoa</taxon>
        <taxon>Arthropoda</taxon>
        <taxon>Hexapoda</taxon>
        <taxon>Insecta</taxon>
        <taxon>Pterygota</taxon>
        <taxon>Neoptera</taxon>
        <taxon>Endopterygota</taxon>
        <taxon>Coleoptera</taxon>
        <taxon>Polyphaga</taxon>
        <taxon>Cucujiformia</taxon>
        <taxon>Tenebrionidae</taxon>
        <taxon>Tenebrionidae incertae sedis</taxon>
        <taxon>Tribolium</taxon>
    </lineage>
</organism>
<feature type="site" description="Important for catalytic activity" evidence="10">
    <location>
        <position position="293"/>
    </location>
</feature>
<feature type="region of interest" description="Disordered" evidence="12">
    <location>
        <begin position="1"/>
        <end position="35"/>
    </location>
</feature>
<keyword evidence="7 9" id="KW-0460">Magnesium</keyword>
<comment type="cofactor">
    <cofactor evidence="9 11">
        <name>Mg(2+)</name>
        <dbReference type="ChEBI" id="CHEBI:18420"/>
    </cofactor>
    <cofactor evidence="9 11">
        <name>Mn(2+)</name>
        <dbReference type="ChEBI" id="CHEBI:29035"/>
    </cofactor>
    <text evidence="9 11">Probably binds two magnesium or manganese ions per subunit.</text>
</comment>
<evidence type="ECO:0000256" key="5">
    <source>
        <dbReference type="ARBA" id="ARBA00022723"/>
    </source>
</evidence>
<dbReference type="NCBIfam" id="TIGR00633">
    <property type="entry name" value="xth"/>
    <property type="match status" value="1"/>
</dbReference>
<dbReference type="CDD" id="cd09087">
    <property type="entry name" value="Ape1-like_AP-endo"/>
    <property type="match status" value="1"/>
</dbReference>
<evidence type="ECO:0000256" key="7">
    <source>
        <dbReference type="ARBA" id="ARBA00022842"/>
    </source>
</evidence>